<dbReference type="InterPro" id="IPR009057">
    <property type="entry name" value="Homeodomain-like_sf"/>
</dbReference>
<comment type="caution">
    <text evidence="5">The sequence shown here is derived from an EMBL/GenBank/DDBJ whole genome shotgun (WGS) entry which is preliminary data.</text>
</comment>
<evidence type="ECO:0000256" key="3">
    <source>
        <dbReference type="ARBA" id="ARBA00023163"/>
    </source>
</evidence>
<keyword evidence="2" id="KW-0238">DNA-binding</keyword>
<keyword evidence="1" id="KW-0805">Transcription regulation</keyword>
<dbReference type="InterPro" id="IPR050959">
    <property type="entry name" value="MarA-like"/>
</dbReference>
<gene>
    <name evidence="5" type="ORF">GH885_18800</name>
</gene>
<dbReference type="Proteomes" id="UP000435187">
    <property type="component" value="Unassembled WGS sequence"/>
</dbReference>
<dbReference type="SMART" id="SM00342">
    <property type="entry name" value="HTH_ARAC"/>
    <property type="match status" value="1"/>
</dbReference>
<evidence type="ECO:0000259" key="4">
    <source>
        <dbReference type="PROSITE" id="PS01124"/>
    </source>
</evidence>
<evidence type="ECO:0000256" key="1">
    <source>
        <dbReference type="ARBA" id="ARBA00023015"/>
    </source>
</evidence>
<reference evidence="5 6" key="1">
    <citation type="submission" date="2019-10" db="EMBL/GenBank/DDBJ databases">
        <title>Gracilibacillus salitolerans sp. nov., a moderate halophile isolated from a saline soil in northwest China.</title>
        <authorList>
            <person name="Gan L."/>
        </authorList>
    </citation>
    <scope>NUCLEOTIDE SEQUENCE [LARGE SCALE GENOMIC DNA]</scope>
    <source>
        <strain evidence="5 6">TP2-8</strain>
    </source>
</reference>
<dbReference type="Gene3D" id="1.10.10.60">
    <property type="entry name" value="Homeodomain-like"/>
    <property type="match status" value="2"/>
</dbReference>
<dbReference type="PROSITE" id="PS01124">
    <property type="entry name" value="HTH_ARAC_FAMILY_2"/>
    <property type="match status" value="1"/>
</dbReference>
<dbReference type="PANTHER" id="PTHR47504:SF6">
    <property type="entry name" value="ARAC-FAMILY TRANSCRIPTIONAL REGULATOR"/>
    <property type="match status" value="1"/>
</dbReference>
<evidence type="ECO:0000313" key="6">
    <source>
        <dbReference type="Proteomes" id="UP000435187"/>
    </source>
</evidence>
<dbReference type="RefSeq" id="WP_153836848.1">
    <property type="nucleotide sequence ID" value="NZ_JBHUMW010000023.1"/>
</dbReference>
<feature type="domain" description="HTH araC/xylS-type" evidence="4">
    <location>
        <begin position="8"/>
        <end position="106"/>
    </location>
</feature>
<organism evidence="5 6">
    <name type="scientific">Gracilibacillus thailandensis</name>
    <dbReference type="NCBI Taxonomy" id="563735"/>
    <lineage>
        <taxon>Bacteria</taxon>
        <taxon>Bacillati</taxon>
        <taxon>Bacillota</taxon>
        <taxon>Bacilli</taxon>
        <taxon>Bacillales</taxon>
        <taxon>Bacillaceae</taxon>
        <taxon>Gracilibacillus</taxon>
    </lineage>
</organism>
<accession>A0A6N7R5E7</accession>
<sequence length="291" mass="33936">MSYNEAIKRTIDWIEQHLQEEIHIDDVTRVSHFSRYHFHRIFQHEVGMSVASYIRLRRIVHAAMKLLHTSERILDIALTYQFESQEAFTRAFKKIYHLPPGQYRKFMKQMIVKKEELHMHEEINGWFISGSHPHFYKSGIDREQVHQGNASAYLESLTVDENDQFATLMQQVNADKYKGKRIKLSGFIKSKNVATFSGLWMRVDSASEDLLQFDNMHDRPITGTNNWNHYAIILDIPENSATISYGILLTGAGKVWLDGLKFEEVDNNVPTTHLEINVVLLDKPTNLNFEE</sequence>
<dbReference type="EMBL" id="WJEE01000062">
    <property type="protein sequence ID" value="MRI68360.1"/>
    <property type="molecule type" value="Genomic_DNA"/>
</dbReference>
<keyword evidence="6" id="KW-1185">Reference proteome</keyword>
<dbReference type="PANTHER" id="PTHR47504">
    <property type="entry name" value="RIGHT ORIGIN-BINDING PROTEIN"/>
    <property type="match status" value="1"/>
</dbReference>
<dbReference type="InterPro" id="IPR018060">
    <property type="entry name" value="HTH_AraC"/>
</dbReference>
<dbReference type="AlphaFoldDB" id="A0A6N7R5E7"/>
<proteinExistence type="predicted"/>
<evidence type="ECO:0000313" key="5">
    <source>
        <dbReference type="EMBL" id="MRI68360.1"/>
    </source>
</evidence>
<dbReference type="GO" id="GO:0003700">
    <property type="term" value="F:DNA-binding transcription factor activity"/>
    <property type="evidence" value="ECO:0007669"/>
    <property type="project" value="InterPro"/>
</dbReference>
<name>A0A6N7R5E7_9BACI</name>
<protein>
    <submittedName>
        <fullName evidence="5">Helix-turn-helix domain-containing protein</fullName>
    </submittedName>
</protein>
<dbReference type="SUPFAM" id="SSF46689">
    <property type="entry name" value="Homeodomain-like"/>
    <property type="match status" value="2"/>
</dbReference>
<dbReference type="Gene3D" id="2.60.120.260">
    <property type="entry name" value="Galactose-binding domain-like"/>
    <property type="match status" value="1"/>
</dbReference>
<dbReference type="GO" id="GO:0043565">
    <property type="term" value="F:sequence-specific DNA binding"/>
    <property type="evidence" value="ECO:0007669"/>
    <property type="project" value="InterPro"/>
</dbReference>
<dbReference type="Pfam" id="PF12833">
    <property type="entry name" value="HTH_18"/>
    <property type="match status" value="1"/>
</dbReference>
<keyword evidence="3" id="KW-0804">Transcription</keyword>
<evidence type="ECO:0000256" key="2">
    <source>
        <dbReference type="ARBA" id="ARBA00023125"/>
    </source>
</evidence>